<reference evidence="3" key="1">
    <citation type="submission" date="2015-09" db="EMBL/GenBank/DDBJ databases">
        <title>Draft Genome Sequences of Two Novel Amoeba-resistant Intranuclear Bacteria, Candidatus Berkiella cookevillensis and Candidatus Berkiella aquae.</title>
        <authorList>
            <person name="Mehari Y.T."/>
            <person name="Arivett B.A."/>
            <person name="Farone A.L."/>
            <person name="Gunderson J.H."/>
            <person name="Farone M.B."/>
        </authorList>
    </citation>
    <scope>NUCLEOTIDE SEQUENCE [LARGE SCALE GENOMIC DNA]</scope>
    <source>
        <strain evidence="3">HT99</strain>
    </source>
</reference>
<keyword evidence="2" id="KW-0812">Transmembrane</keyword>
<sequence>MPNILTNVLGGIQNVAKGLLPSNFPVDFESSPPANRDLIIAYAPLVRKLADGTKVAVGTFIPELYVLANTEQGSLRCQIEEREWKAAREAQKLPVTVAALQKTRPDLFKALYRQDTDSKKPVRKSAFELAICPSHKQRAIELHVEKEYRYRQDNRLPFPAMVSKYRVGPDYLQHIQEVGLELKEFPGNCKVNLLNPNPTKSEKIYHYLGQNLAYLVTFSAALAMIEVMMLMGVTSPVVLGLGVVGTYLAKKTGNDFGLYDVAEGLIRDLGWLTSKDLGYRGKFSIMNALGTGIYVAAIGVAAFFAVTATWGGSLALPWAVLAKTGMGATAITALQTGFAGLFAGIAGIGAVLGAAFPIRYFWGMSVFDNQIHLDKKVADALPVLNTEKDFKASLAKQQEKLLTKLDKSKYEFTDTERKALSKEINATYLGWKNRFGAHPAPKPQVADEAKQPRRSPRLSGKCS</sequence>
<organism evidence="3">
    <name type="scientific">Candidatus Berkiella aquae</name>
    <dbReference type="NCBI Taxonomy" id="295108"/>
    <lineage>
        <taxon>Bacteria</taxon>
        <taxon>Pseudomonadati</taxon>
        <taxon>Pseudomonadota</taxon>
        <taxon>Gammaproteobacteria</taxon>
        <taxon>Candidatus Berkiellales</taxon>
        <taxon>Candidatus Berkiellaceae</taxon>
        <taxon>Candidatus Berkiella</taxon>
    </lineage>
</organism>
<protein>
    <submittedName>
        <fullName evidence="3">Uncharacterized protein</fullName>
    </submittedName>
</protein>
<dbReference type="EMBL" id="LKAJ02000001">
    <property type="protein sequence ID" value="MCS5710074.1"/>
    <property type="molecule type" value="Genomic_DNA"/>
</dbReference>
<reference evidence="4" key="2">
    <citation type="journal article" date="2016" name="Genome Announc.">
        <title>Draft Genome Sequences of Two Novel Amoeba-Resistant Intranuclear Bacteria, 'Candidatus Berkiella cookevillensis' and 'Candidatus Berkiella aquae'.</title>
        <authorList>
            <person name="Mehari Y.T."/>
            <person name="Arivett B.A."/>
            <person name="Farone A.L."/>
            <person name="Gunderson J.H."/>
            <person name="Farone M.B."/>
        </authorList>
    </citation>
    <scope>NUCLEOTIDE SEQUENCE</scope>
    <source>
        <strain evidence="4">HT99</strain>
    </source>
</reference>
<evidence type="ECO:0000313" key="5">
    <source>
        <dbReference type="Proteomes" id="UP000051497"/>
    </source>
</evidence>
<dbReference type="EMBL" id="LKAJ01000007">
    <property type="protein sequence ID" value="KRG20972.1"/>
    <property type="molecule type" value="Genomic_DNA"/>
</dbReference>
<reference evidence="4" key="3">
    <citation type="submission" date="2021-06" db="EMBL/GenBank/DDBJ databases">
        <title>Genomic Description and Analysis of Intracellular Bacteria, Candidatus Berkiella cookevillensis and Candidatus Berkiella aquae.</title>
        <authorList>
            <person name="Kidane D.T."/>
            <person name="Mehari Y.T."/>
            <person name="Rice F.C."/>
            <person name="Arivett B.A."/>
            <person name="Farone A.L."/>
            <person name="Berk S.G."/>
            <person name="Farone M.B."/>
        </authorList>
    </citation>
    <scope>NUCLEOTIDE SEQUENCE</scope>
    <source>
        <strain evidence="4">HT99</strain>
    </source>
</reference>
<keyword evidence="5" id="KW-1185">Reference proteome</keyword>
<evidence type="ECO:0000313" key="3">
    <source>
        <dbReference type="EMBL" id="KRG20972.1"/>
    </source>
</evidence>
<keyword evidence="2" id="KW-1133">Transmembrane helix</keyword>
<dbReference type="STRING" id="295108.HT99x_01892"/>
<proteinExistence type="predicted"/>
<evidence type="ECO:0000313" key="4">
    <source>
        <dbReference type="EMBL" id="MCS5710074.1"/>
    </source>
</evidence>
<dbReference type="AlphaFoldDB" id="A0A0Q9YK05"/>
<name>A0A0Q9YK05_9GAMM</name>
<gene>
    <name evidence="4" type="ORF">HT99x_001390</name>
    <name evidence="3" type="ORF">HT99x_01892</name>
</gene>
<feature type="transmembrane region" description="Helical" evidence="2">
    <location>
        <begin position="285"/>
        <end position="310"/>
    </location>
</feature>
<evidence type="ECO:0000256" key="1">
    <source>
        <dbReference type="SAM" id="MobiDB-lite"/>
    </source>
</evidence>
<dbReference type="Proteomes" id="UP000051497">
    <property type="component" value="Unassembled WGS sequence"/>
</dbReference>
<feature type="transmembrane region" description="Helical" evidence="2">
    <location>
        <begin position="330"/>
        <end position="356"/>
    </location>
</feature>
<feature type="transmembrane region" description="Helical" evidence="2">
    <location>
        <begin position="229"/>
        <end position="249"/>
    </location>
</feature>
<dbReference type="OrthoDB" id="9875785at2"/>
<feature type="region of interest" description="Disordered" evidence="1">
    <location>
        <begin position="438"/>
        <end position="463"/>
    </location>
</feature>
<comment type="caution">
    <text evidence="3">The sequence shown here is derived from an EMBL/GenBank/DDBJ whole genome shotgun (WGS) entry which is preliminary data.</text>
</comment>
<accession>A0A0Q9YK05</accession>
<keyword evidence="2" id="KW-0472">Membrane</keyword>
<evidence type="ECO:0000256" key="2">
    <source>
        <dbReference type="SAM" id="Phobius"/>
    </source>
</evidence>
<dbReference type="RefSeq" id="WP_075066516.1">
    <property type="nucleotide sequence ID" value="NZ_LKAJ02000001.1"/>
</dbReference>